<feature type="site" description="Increases nucleophilicity of active site Cys" evidence="8">
    <location>
        <position position="417"/>
    </location>
</feature>
<reference evidence="11 12" key="1">
    <citation type="submission" date="2014-04" db="EMBL/GenBank/DDBJ databases">
        <title>Aquimarina sp. 22II-S11-z7 Genome Sequencing.</title>
        <authorList>
            <person name="Lai Q."/>
        </authorList>
    </citation>
    <scope>NUCLEOTIDE SEQUENCE [LARGE SCALE GENOMIC DNA]</scope>
    <source>
        <strain evidence="11 12">22II-S11-z7</strain>
    </source>
</reference>
<keyword evidence="6 8" id="KW-0460">Magnesium</keyword>
<dbReference type="Gene3D" id="3.40.50.880">
    <property type="match status" value="1"/>
</dbReference>
<keyword evidence="2 8" id="KW-0169">Cobalamin biosynthesis</keyword>
<evidence type="ECO:0000256" key="4">
    <source>
        <dbReference type="ARBA" id="ARBA00022741"/>
    </source>
</evidence>
<dbReference type="Pfam" id="PF07685">
    <property type="entry name" value="GATase_3"/>
    <property type="match status" value="1"/>
</dbReference>
<feature type="domain" description="CobQ/CobB/MinD/ParA nucleotide binding" evidence="9">
    <location>
        <begin position="6"/>
        <end position="187"/>
    </location>
</feature>
<dbReference type="RefSeq" id="WP_034242194.1">
    <property type="nucleotide sequence ID" value="NZ_AQRA01000005.1"/>
</dbReference>
<keyword evidence="4 8" id="KW-0547">Nucleotide-binding</keyword>
<dbReference type="PROSITE" id="PS51274">
    <property type="entry name" value="GATASE_COBBQ"/>
    <property type="match status" value="1"/>
</dbReference>
<dbReference type="Proteomes" id="UP000023541">
    <property type="component" value="Unassembled WGS sequence"/>
</dbReference>
<evidence type="ECO:0000256" key="8">
    <source>
        <dbReference type="HAMAP-Rule" id="MF_00027"/>
    </source>
</evidence>
<keyword evidence="12" id="KW-1185">Reference proteome</keyword>
<evidence type="ECO:0000259" key="9">
    <source>
        <dbReference type="Pfam" id="PF01656"/>
    </source>
</evidence>
<dbReference type="CDD" id="cd03130">
    <property type="entry name" value="GATase1_CobB"/>
    <property type="match status" value="1"/>
</dbReference>
<sequence length="431" mass="47951">MSKAFLIAAPWSNSGKTTLTLGMSRWYSNQGNIVQTFKCGPDYIDTIHHSTAARRPAVNLDTVMMSEEHVKTVFERYSTSADISIIEGVMGLFDGAVKDQGSSAAIAKLLDIPVILVVNASAMAYTIAPILHGLKTFDPEVKIAGVIFNFVKTESHYAFLKEACDTVGVQSLGYIPPNEEIAIPSRHLGLHIDDTFENSIEKAASHIATHISLPTLLECTKVIPKIDKEAPAIITSKKKYKIAIAKDEAFTFTYLENLKWLEAIGELVYFSPIHDQELPEADMIYLAGGYPELYLEALSNNVLMKGRLKAAADHGTKILAECGGMMYLGNTIIDEEGKEYDMVGIFPFSTSMQNKKLSLGYRKVVYNELEIWGHEFHYSKMLNDDNIPVVGQVFSAREKEVTSKIYQHKNVYASYIHLYWAALEEAVDLCI</sequence>
<comment type="similarity">
    <text evidence="8">Belongs to the CobB/CbiA family.</text>
</comment>
<gene>
    <name evidence="8" type="primary">cbiA</name>
    <name evidence="11" type="ORF">ATO12_16315</name>
</gene>
<protein>
    <recommendedName>
        <fullName evidence="8">Cobyrinate a,c-diamide synthase</fullName>
        <ecNumber evidence="8">6.3.5.11</ecNumber>
    </recommendedName>
    <alternativeName>
        <fullName evidence="8">Cobyrinic acid a,c-diamide synthetase</fullName>
    </alternativeName>
</protein>
<dbReference type="eggNOG" id="COG1797">
    <property type="taxonomic scope" value="Bacteria"/>
</dbReference>
<evidence type="ECO:0000256" key="3">
    <source>
        <dbReference type="ARBA" id="ARBA00022598"/>
    </source>
</evidence>
<name>A0A023BU44_9FLAO</name>
<organism evidence="11 12">
    <name type="scientific">Aquimarina atlantica</name>
    <dbReference type="NCBI Taxonomy" id="1317122"/>
    <lineage>
        <taxon>Bacteria</taxon>
        <taxon>Pseudomonadati</taxon>
        <taxon>Bacteroidota</taxon>
        <taxon>Flavobacteriia</taxon>
        <taxon>Flavobacteriales</taxon>
        <taxon>Flavobacteriaceae</taxon>
        <taxon>Aquimarina</taxon>
    </lineage>
</organism>
<evidence type="ECO:0000313" key="12">
    <source>
        <dbReference type="Proteomes" id="UP000023541"/>
    </source>
</evidence>
<comment type="domain">
    <text evidence="8">Comprises of two domains. The C-terminal domain contains the binding site for glutamine and catalyzes the hydrolysis of this substrate to glutamate and ammonia. The N-terminal domain is anticipated to bind ATP and cobyrinate and catalyzes the ultimate synthesis of the diamide product. The ammonia produced via the glutaminase domain is probably translocated to the adjacent domain via a molecular tunnel, where it reacts with an activated intermediate.</text>
</comment>
<dbReference type="InterPro" id="IPR004484">
    <property type="entry name" value="CbiA/CobB_synth"/>
</dbReference>
<keyword evidence="5 8" id="KW-0067">ATP-binding</keyword>
<dbReference type="GO" id="GO:0042242">
    <property type="term" value="F:cobyrinic acid a,c-diamide synthase activity"/>
    <property type="evidence" value="ECO:0007669"/>
    <property type="project" value="UniProtKB-UniRule"/>
</dbReference>
<dbReference type="EC" id="6.3.5.11" evidence="8"/>
<feature type="active site" description="Nucleophile" evidence="8">
    <location>
        <position position="322"/>
    </location>
</feature>
<dbReference type="NCBIfam" id="TIGR00379">
    <property type="entry name" value="cobB"/>
    <property type="match status" value="1"/>
</dbReference>
<dbReference type="GO" id="GO:0005524">
    <property type="term" value="F:ATP binding"/>
    <property type="evidence" value="ECO:0007669"/>
    <property type="project" value="UniProtKB-UniRule"/>
</dbReference>
<evidence type="ECO:0000256" key="5">
    <source>
        <dbReference type="ARBA" id="ARBA00022840"/>
    </source>
</evidence>
<dbReference type="InterPro" id="IPR029062">
    <property type="entry name" value="Class_I_gatase-like"/>
</dbReference>
<evidence type="ECO:0000256" key="7">
    <source>
        <dbReference type="ARBA" id="ARBA00022962"/>
    </source>
</evidence>
<dbReference type="CDD" id="cd05388">
    <property type="entry name" value="CobB_N"/>
    <property type="match status" value="1"/>
</dbReference>
<comment type="catalytic activity">
    <reaction evidence="8">
        <text>cob(II)yrinate + 2 L-glutamine + 2 ATP + 2 H2O = cob(II)yrinate a,c diamide + 2 L-glutamate + 2 ADP + 2 phosphate + 2 H(+)</text>
        <dbReference type="Rhea" id="RHEA:26289"/>
        <dbReference type="ChEBI" id="CHEBI:15377"/>
        <dbReference type="ChEBI" id="CHEBI:15378"/>
        <dbReference type="ChEBI" id="CHEBI:29985"/>
        <dbReference type="ChEBI" id="CHEBI:30616"/>
        <dbReference type="ChEBI" id="CHEBI:43474"/>
        <dbReference type="ChEBI" id="CHEBI:58359"/>
        <dbReference type="ChEBI" id="CHEBI:58537"/>
        <dbReference type="ChEBI" id="CHEBI:58894"/>
        <dbReference type="ChEBI" id="CHEBI:456216"/>
        <dbReference type="EC" id="6.3.5.11"/>
    </reaction>
</comment>
<proteinExistence type="inferred from homology"/>
<dbReference type="InterPro" id="IPR002586">
    <property type="entry name" value="CobQ/CobB/MinD/ParA_Nub-bd_dom"/>
</dbReference>
<dbReference type="UniPathway" id="UPA00148">
    <property type="reaction ID" value="UER00231"/>
</dbReference>
<evidence type="ECO:0000313" key="11">
    <source>
        <dbReference type="EMBL" id="EZH73500.1"/>
    </source>
</evidence>
<comment type="caution">
    <text evidence="11">The sequence shown here is derived from an EMBL/GenBank/DDBJ whole genome shotgun (WGS) entry which is preliminary data.</text>
</comment>
<comment type="function">
    <text evidence="8">Catalyzes the ATP-dependent amidation of the two carboxylate groups at positions a and c of cobyrinate, using either L-glutamine or ammonia as the nitrogen source.</text>
</comment>
<dbReference type="GO" id="GO:0009236">
    <property type="term" value="P:cobalamin biosynthetic process"/>
    <property type="evidence" value="ECO:0007669"/>
    <property type="project" value="UniProtKB-UniRule"/>
</dbReference>
<keyword evidence="7 8" id="KW-0315">Glutamine amidotransferase</keyword>
<evidence type="ECO:0000256" key="2">
    <source>
        <dbReference type="ARBA" id="ARBA00022573"/>
    </source>
</evidence>
<keyword evidence="3 8" id="KW-0436">Ligase</keyword>
<comment type="cofactor">
    <cofactor evidence="1 8">
        <name>Mg(2+)</name>
        <dbReference type="ChEBI" id="CHEBI:18420"/>
    </cofactor>
</comment>
<dbReference type="EMBL" id="AQRA01000005">
    <property type="protein sequence ID" value="EZH73500.1"/>
    <property type="molecule type" value="Genomic_DNA"/>
</dbReference>
<dbReference type="HAMAP" id="MF_00027">
    <property type="entry name" value="CobB_CbiA"/>
    <property type="match status" value="1"/>
</dbReference>
<dbReference type="SUPFAM" id="SSF52317">
    <property type="entry name" value="Class I glutamine amidotransferase-like"/>
    <property type="match status" value="1"/>
</dbReference>
<accession>A0A023BU44</accession>
<dbReference type="PANTHER" id="PTHR43873:SF1">
    <property type="entry name" value="COBYRINATE A,C-DIAMIDE SYNTHASE"/>
    <property type="match status" value="1"/>
</dbReference>
<dbReference type="InterPro" id="IPR027417">
    <property type="entry name" value="P-loop_NTPase"/>
</dbReference>
<evidence type="ECO:0000259" key="10">
    <source>
        <dbReference type="Pfam" id="PF07685"/>
    </source>
</evidence>
<dbReference type="PANTHER" id="PTHR43873">
    <property type="entry name" value="COBYRINATE A,C-DIAMIDE SYNTHASE"/>
    <property type="match status" value="1"/>
</dbReference>
<dbReference type="InterPro" id="IPR011698">
    <property type="entry name" value="GATase_3"/>
</dbReference>
<comment type="miscellaneous">
    <text evidence="8">The a and c carboxylates of cobyrinate are activated for nucleophilic attack via formation of a phosphorylated intermediate by ATP. CbiA catalyzes first the amidation of the c-carboxylate, and then that of the a-carboxylate.</text>
</comment>
<dbReference type="AlphaFoldDB" id="A0A023BU44"/>
<evidence type="ECO:0000256" key="1">
    <source>
        <dbReference type="ARBA" id="ARBA00001946"/>
    </source>
</evidence>
<dbReference type="Pfam" id="PF01656">
    <property type="entry name" value="CbiA"/>
    <property type="match status" value="1"/>
</dbReference>
<evidence type="ECO:0000256" key="6">
    <source>
        <dbReference type="ARBA" id="ARBA00022842"/>
    </source>
</evidence>
<dbReference type="STRING" id="1317122.ATO12_16315"/>
<feature type="domain" description="CobB/CobQ-like glutamine amidotransferase" evidence="10">
    <location>
        <begin position="241"/>
        <end position="421"/>
    </location>
</feature>
<dbReference type="OrthoDB" id="9764035at2"/>
<dbReference type="NCBIfam" id="NF002204">
    <property type="entry name" value="PRK01077.1"/>
    <property type="match status" value="1"/>
</dbReference>
<dbReference type="Gene3D" id="3.40.50.300">
    <property type="entry name" value="P-loop containing nucleotide triphosphate hydrolases"/>
    <property type="match status" value="1"/>
</dbReference>
<dbReference type="SUPFAM" id="SSF52540">
    <property type="entry name" value="P-loop containing nucleoside triphosphate hydrolases"/>
    <property type="match status" value="1"/>
</dbReference>
<comment type="pathway">
    <text evidence="8">Cofactor biosynthesis; adenosylcobalamin biosynthesis; cob(II)yrinate a,c-diamide from sirohydrochlorin (anaerobic route): step 10/10.</text>
</comment>